<reference evidence="1 2" key="1">
    <citation type="journal article" date="2007" name="J. Bacteriol.">
        <title>Genome sequence analysis of the emerging human pathogenic acetic acid bacterium Granulibacter bethesdensis.</title>
        <authorList>
            <person name="Greenberg D.E."/>
            <person name="Porcella S.F."/>
            <person name="Zelazny A.M."/>
            <person name="Virtaneva K."/>
            <person name="Sturdevant D.E."/>
            <person name="Kupko J.J.III."/>
            <person name="Barbian K.D."/>
            <person name="Babar A."/>
            <person name="Dorward D.W."/>
            <person name="Holland S.M."/>
        </authorList>
    </citation>
    <scope>NUCLEOTIDE SEQUENCE [LARGE SCALE GENOMIC DNA]</scope>
    <source>
        <strain evidence="2">ATCC BAA-1260 / CGDNIH1</strain>
    </source>
</reference>
<dbReference type="STRING" id="391165.GbCGDNIH1_1686"/>
<dbReference type="Proteomes" id="UP000001963">
    <property type="component" value="Chromosome"/>
</dbReference>
<dbReference type="AlphaFoldDB" id="Q0BRG8"/>
<organism evidence="1 2">
    <name type="scientific">Granulibacter bethesdensis (strain ATCC BAA-1260 / CGDNIH1)</name>
    <dbReference type="NCBI Taxonomy" id="391165"/>
    <lineage>
        <taxon>Bacteria</taxon>
        <taxon>Pseudomonadati</taxon>
        <taxon>Pseudomonadota</taxon>
        <taxon>Alphaproteobacteria</taxon>
        <taxon>Acetobacterales</taxon>
        <taxon>Acetobacteraceae</taxon>
        <taxon>Granulibacter</taxon>
    </lineage>
</organism>
<keyword evidence="2" id="KW-1185">Reference proteome</keyword>
<evidence type="ECO:0000313" key="1">
    <source>
        <dbReference type="EMBL" id="ABI62584.1"/>
    </source>
</evidence>
<name>Q0BRG8_GRABC</name>
<accession>Q0BRG8</accession>
<dbReference type="EMBL" id="CP000394">
    <property type="protein sequence ID" value="ABI62584.1"/>
    <property type="molecule type" value="Genomic_DNA"/>
</dbReference>
<protein>
    <submittedName>
        <fullName evidence="1">Secreted protein</fullName>
    </submittedName>
</protein>
<dbReference type="OrthoDB" id="3078733at2"/>
<dbReference type="InterPro" id="IPR046603">
    <property type="entry name" value="DUF6662"/>
</dbReference>
<evidence type="ECO:0000313" key="2">
    <source>
        <dbReference type="Proteomes" id="UP000001963"/>
    </source>
</evidence>
<dbReference type="eggNOG" id="COG3637">
    <property type="taxonomic scope" value="Bacteria"/>
</dbReference>
<dbReference type="RefSeq" id="WP_011632388.1">
    <property type="nucleotide sequence ID" value="NC_008343.2"/>
</dbReference>
<sequence>MFRHFLYAIIIILFLGMLSKAQAGEGLFSRVYLTDTMPKGTFEVEETVRNRSGRAFGQYNGTDFRTELEYGITDKLQVAGYFNTLLMNAKGAPDDDDPDGETGFTRHNFTVQSIAAEFIYRLFSPYETKHGWGMALYFEPELMFHDLHNGLTYDSTAEIETRLIIQKNFLDDRLIIGYNLVLEFETIKFANDPERNSELDWNNEIGVTYRFAPSWFAGIEGRNHNEYGNFQKHEHTVFWIGPVLHYGGQHVWANLGWMHQVAGNPGYNDNGTPIGESLFLRSHERDEVTLKLGLPF</sequence>
<dbReference type="KEGG" id="gbe:GbCGDNIH1_1686"/>
<proteinExistence type="predicted"/>
<gene>
    <name evidence="1" type="ordered locus">GbCGDNIH1_1686</name>
</gene>
<dbReference type="HOGENOM" id="CLU_930451_0_0_5"/>
<dbReference type="Pfam" id="PF20367">
    <property type="entry name" value="DUF6662"/>
    <property type="match status" value="1"/>
</dbReference>